<evidence type="ECO:0000313" key="4">
    <source>
        <dbReference type="Proteomes" id="UP000094444"/>
    </source>
</evidence>
<name>A0A2P5IBI0_DIAHE</name>
<organism evidence="3 4">
    <name type="scientific">Diaporthe helianthi</name>
    <dbReference type="NCBI Taxonomy" id="158607"/>
    <lineage>
        <taxon>Eukaryota</taxon>
        <taxon>Fungi</taxon>
        <taxon>Dikarya</taxon>
        <taxon>Ascomycota</taxon>
        <taxon>Pezizomycotina</taxon>
        <taxon>Sordariomycetes</taxon>
        <taxon>Sordariomycetidae</taxon>
        <taxon>Diaporthales</taxon>
        <taxon>Diaporthaceae</taxon>
        <taxon>Diaporthe</taxon>
    </lineage>
</organism>
<dbReference type="EMBL" id="MAVT02000085">
    <property type="protein sequence ID" value="POS79858.1"/>
    <property type="molecule type" value="Genomic_DNA"/>
</dbReference>
<feature type="region of interest" description="Disordered" evidence="1">
    <location>
        <begin position="1"/>
        <end position="51"/>
    </location>
</feature>
<reference evidence="3" key="1">
    <citation type="submission" date="2017-09" db="EMBL/GenBank/DDBJ databases">
        <title>Polyketide synthases of a Diaporthe helianthi virulent isolate.</title>
        <authorList>
            <person name="Baroncelli R."/>
        </authorList>
    </citation>
    <scope>NUCLEOTIDE SEQUENCE [LARGE SCALE GENOMIC DNA]</scope>
    <source>
        <strain evidence="3">7/96</strain>
    </source>
</reference>
<gene>
    <name evidence="3" type="ORF">DHEL01_v201760</name>
</gene>
<accession>A0A2P5IBI0</accession>
<dbReference type="InterPro" id="IPR045518">
    <property type="entry name" value="2EXR"/>
</dbReference>
<evidence type="ECO:0000259" key="2">
    <source>
        <dbReference type="Pfam" id="PF20150"/>
    </source>
</evidence>
<sequence>MATFTMTKKTRELTIDSGGGKGDTTTYAEQSATTSQSSQSRAATHEDVAAGAECSRRPFDILPPELREQIWDLALVNASPGLYFFHDEDLQCDDIYDSEDPCGRVIVPLPSILHLCRESREHTRRKMSWTWARTRHGERVQVPCRQFDPHIDALYLSSRTVDQLYNSLRDPAETGPFMEIRHLALESRCLCNAQWPRFARLLSRLGTPNVLPNLELISVILGRAWTREDPPIGRVWNGEEPLTPPPGLDEDEYHDIVARDLREWFEAVEPPFKLRSRAGIWGPELIPGDPDSRMDIEEICWMFQDQMIPLQEDENVAVERARQARLEVGPFREVVLSPEEFRKRWPANVNFMELVVAQYC</sequence>
<dbReference type="InParanoid" id="A0A2P5IBI0"/>
<comment type="caution">
    <text evidence="3">The sequence shown here is derived from an EMBL/GenBank/DDBJ whole genome shotgun (WGS) entry which is preliminary data.</text>
</comment>
<dbReference type="Proteomes" id="UP000094444">
    <property type="component" value="Unassembled WGS sequence"/>
</dbReference>
<feature type="domain" description="2EXR" evidence="2">
    <location>
        <begin position="58"/>
        <end position="154"/>
    </location>
</feature>
<dbReference type="Pfam" id="PF20150">
    <property type="entry name" value="2EXR"/>
    <property type="match status" value="1"/>
</dbReference>
<feature type="compositionally biased region" description="Low complexity" evidence="1">
    <location>
        <begin position="24"/>
        <end position="42"/>
    </location>
</feature>
<protein>
    <recommendedName>
        <fullName evidence="2">2EXR domain-containing protein</fullName>
    </recommendedName>
</protein>
<proteinExistence type="predicted"/>
<evidence type="ECO:0000313" key="3">
    <source>
        <dbReference type="EMBL" id="POS79858.1"/>
    </source>
</evidence>
<dbReference type="OrthoDB" id="3473305at2759"/>
<keyword evidence="4" id="KW-1185">Reference proteome</keyword>
<dbReference type="AlphaFoldDB" id="A0A2P5IBI0"/>
<evidence type="ECO:0000256" key="1">
    <source>
        <dbReference type="SAM" id="MobiDB-lite"/>
    </source>
</evidence>